<dbReference type="Proteomes" id="UP000823123">
    <property type="component" value="Unassembled WGS sequence"/>
</dbReference>
<gene>
    <name evidence="7" type="ORF">IBJ83_04505</name>
</gene>
<comment type="caution">
    <text evidence="7">The sequence shown here is derived from an EMBL/GenBank/DDBJ whole genome shotgun (WGS) entry which is preliminary data.</text>
</comment>
<dbReference type="PROSITE" id="PS00198">
    <property type="entry name" value="4FE4S_FER_1"/>
    <property type="match status" value="1"/>
</dbReference>
<keyword evidence="2" id="KW-0479">Metal-binding</keyword>
<reference evidence="7 8" key="1">
    <citation type="submission" date="2020-09" db="EMBL/GenBank/DDBJ databases">
        <title>Parvimonas S3374 sp. nov.</title>
        <authorList>
            <person name="Buhl M."/>
        </authorList>
    </citation>
    <scope>NUCLEOTIDE SEQUENCE [LARGE SCALE GENOMIC DNA]</scope>
    <source>
        <strain evidence="7 8">S3374</strain>
    </source>
</reference>
<evidence type="ECO:0000256" key="2">
    <source>
        <dbReference type="ARBA" id="ARBA00022723"/>
    </source>
</evidence>
<dbReference type="SUPFAM" id="SSF54862">
    <property type="entry name" value="4Fe-4S ferredoxins"/>
    <property type="match status" value="1"/>
</dbReference>
<dbReference type="PANTHER" id="PTHR43255:SF1">
    <property type="entry name" value="IRON-SULFUR-BINDING OXIDOREDUCTASE FADF-RELATED"/>
    <property type="match status" value="1"/>
</dbReference>
<keyword evidence="5" id="KW-0411">Iron-sulfur</keyword>
<evidence type="ECO:0000256" key="3">
    <source>
        <dbReference type="ARBA" id="ARBA00023002"/>
    </source>
</evidence>
<evidence type="ECO:0000313" key="8">
    <source>
        <dbReference type="Proteomes" id="UP000823123"/>
    </source>
</evidence>
<evidence type="ECO:0000313" key="7">
    <source>
        <dbReference type="EMBL" id="MBK1468578.1"/>
    </source>
</evidence>
<evidence type="ECO:0000259" key="6">
    <source>
        <dbReference type="PROSITE" id="PS51379"/>
    </source>
</evidence>
<proteinExistence type="predicted"/>
<dbReference type="InterPro" id="IPR051460">
    <property type="entry name" value="HdrC_iron-sulfur_subunit"/>
</dbReference>
<keyword evidence="4" id="KW-0408">Iron</keyword>
<dbReference type="RefSeq" id="WP_201275547.1">
    <property type="nucleotide sequence ID" value="NZ_JACVDA010000010.1"/>
</dbReference>
<dbReference type="PROSITE" id="PS51379">
    <property type="entry name" value="4FE4S_FER_2"/>
    <property type="match status" value="1"/>
</dbReference>
<name>A0ABS1C8Z7_9FIRM</name>
<protein>
    <submittedName>
        <fullName evidence="7">(Fe-S)-binding protein</fullName>
    </submittedName>
</protein>
<evidence type="ECO:0000256" key="1">
    <source>
        <dbReference type="ARBA" id="ARBA00022485"/>
    </source>
</evidence>
<accession>A0ABS1C8Z7</accession>
<keyword evidence="1" id="KW-0004">4Fe-4S</keyword>
<keyword evidence="8" id="KW-1185">Reference proteome</keyword>
<evidence type="ECO:0000256" key="4">
    <source>
        <dbReference type="ARBA" id="ARBA00023004"/>
    </source>
</evidence>
<dbReference type="PANTHER" id="PTHR43255">
    <property type="entry name" value="IRON-SULFUR-BINDING OXIDOREDUCTASE FADF-RELATED-RELATED"/>
    <property type="match status" value="1"/>
</dbReference>
<dbReference type="Pfam" id="PF13187">
    <property type="entry name" value="Fer4_9"/>
    <property type="match status" value="1"/>
</dbReference>
<dbReference type="InterPro" id="IPR017900">
    <property type="entry name" value="4Fe4S_Fe_S_CS"/>
</dbReference>
<dbReference type="EMBL" id="JACVDA010000010">
    <property type="protein sequence ID" value="MBK1468578.1"/>
    <property type="molecule type" value="Genomic_DNA"/>
</dbReference>
<evidence type="ECO:0000256" key="5">
    <source>
        <dbReference type="ARBA" id="ARBA00023014"/>
    </source>
</evidence>
<dbReference type="InterPro" id="IPR004017">
    <property type="entry name" value="Cys_rich_dom"/>
</dbReference>
<keyword evidence="3" id="KW-0560">Oxidoreductase</keyword>
<feature type="domain" description="4Fe-4S ferredoxin-type" evidence="6">
    <location>
        <begin position="1"/>
        <end position="33"/>
    </location>
</feature>
<dbReference type="Pfam" id="PF02754">
    <property type="entry name" value="CCG"/>
    <property type="match status" value="2"/>
</dbReference>
<dbReference type="InterPro" id="IPR017896">
    <property type="entry name" value="4Fe4S_Fe-S-bd"/>
</dbReference>
<sequence length="321" mass="36636">MKEYLNKVADECIHCSACTKKCSFLTKYEIDLGEFAKNPSLAKSCFMCDSCLRACPLDLDGAEVAIAHREDLGGYGAVKFMKSPYKFRNNSKIKSKDVLMFGCAFPGHYPETTKYLIDLFEGKMDFSIDCCGKPLEDSGLISDFEKNLERLKKIYKEKGVERIVTMCPNCFYFFKGHMDKLNIEVISIYQKLQEENLLNVIDDEAEIFMPCPDKRTNELLKQIKPFVPNGKVKFRKVMCCGMGGGAKSKEKDLADEMMNKVKSEIKDNIYTYCASCSASFGKSNVKNVKHILSEILGVKEKVDLNYFKNALKLKFYKRNRK</sequence>
<organism evidence="7 8">
    <name type="scientific">Parvimonas parva</name>
    <dbReference type="NCBI Taxonomy" id="2769485"/>
    <lineage>
        <taxon>Bacteria</taxon>
        <taxon>Bacillati</taxon>
        <taxon>Bacillota</taxon>
        <taxon>Tissierellia</taxon>
        <taxon>Tissierellales</taxon>
        <taxon>Peptoniphilaceae</taxon>
        <taxon>Parvimonas</taxon>
    </lineage>
</organism>